<evidence type="ECO:0000313" key="1">
    <source>
        <dbReference type="EnsemblMetazoa" id="RPRC011293-PA"/>
    </source>
</evidence>
<name>T1I4S4_RHOPR</name>
<protein>
    <submittedName>
        <fullName evidence="1">Uncharacterized protein</fullName>
    </submittedName>
</protein>
<dbReference type="VEuPathDB" id="VectorBase:RPRC011293"/>
<evidence type="ECO:0000313" key="2">
    <source>
        <dbReference type="Proteomes" id="UP000015103"/>
    </source>
</evidence>
<dbReference type="HOGENOM" id="CLU_2006735_0_0_1"/>
<dbReference type="InParanoid" id="T1I4S4"/>
<dbReference type="Proteomes" id="UP000015103">
    <property type="component" value="Unassembled WGS sequence"/>
</dbReference>
<keyword evidence="2" id="KW-1185">Reference proteome</keyword>
<dbReference type="AlphaFoldDB" id="T1I4S4"/>
<reference evidence="1" key="1">
    <citation type="submission" date="2015-05" db="UniProtKB">
        <authorList>
            <consortium name="EnsemblMetazoa"/>
        </authorList>
    </citation>
    <scope>IDENTIFICATION</scope>
</reference>
<proteinExistence type="predicted"/>
<dbReference type="EnsemblMetazoa" id="RPRC011293-RA">
    <property type="protein sequence ID" value="RPRC011293-PA"/>
    <property type="gene ID" value="RPRC011293"/>
</dbReference>
<sequence>MLTHVQMKRAALLLTDSTASCIVMGRVVYGEKDAIPKPKSTLKTCQTISALILQNRNETTCSNWAQSTDRQAKTLDSHALVIAEHMVAMSRSRQELKYYKNMGEKYNVPFEKQKLDAVSRDTVV</sequence>
<dbReference type="EMBL" id="ACPB03009352">
    <property type="status" value="NOT_ANNOTATED_CDS"/>
    <property type="molecule type" value="Genomic_DNA"/>
</dbReference>
<accession>T1I4S4</accession>
<organism evidence="1 2">
    <name type="scientific">Rhodnius prolixus</name>
    <name type="common">Triatomid bug</name>
    <dbReference type="NCBI Taxonomy" id="13249"/>
    <lineage>
        <taxon>Eukaryota</taxon>
        <taxon>Metazoa</taxon>
        <taxon>Ecdysozoa</taxon>
        <taxon>Arthropoda</taxon>
        <taxon>Hexapoda</taxon>
        <taxon>Insecta</taxon>
        <taxon>Pterygota</taxon>
        <taxon>Neoptera</taxon>
        <taxon>Paraneoptera</taxon>
        <taxon>Hemiptera</taxon>
        <taxon>Heteroptera</taxon>
        <taxon>Panheteroptera</taxon>
        <taxon>Cimicomorpha</taxon>
        <taxon>Reduviidae</taxon>
        <taxon>Triatominae</taxon>
        <taxon>Rhodnius</taxon>
    </lineage>
</organism>